<evidence type="ECO:0000256" key="6">
    <source>
        <dbReference type="ARBA" id="ARBA00022839"/>
    </source>
</evidence>
<sequence length="1373" mass="156554">MSTEKKSGFEPTPGQYKAINHRGHDVLVAASAGSGKTKVLIERVLKQVVEQHVDLSSMLIVTFTEAAAKEMRDRLAKQLQQKLAQLVEENQPESQSEMSWLRQQLLAVNVADISTIHAFCLHLIQKYYYTCDIEPDFRLVSDDTERTLLRDDAWDTVRERYYQQLEDSYQTDNSLTDQQRADAQLFEKLLQIFAKDRDDANFSELVLRADEFASATSDPTTWLLQLSRSYAVEPGQDFTTSVIWQSSLKEMLTVQLDEIVTNLERRNELYSEQLRPEIEEYWENEVSEDLTGYAKKKKDHLANYAEKAQIQKTELQTLQDLRALILHGDNYSAIKEMVGGFKLAGRPALAKPRSQKSPGDLNTDHARALNDQMKAYQEAAKKQLEHFIPENFALTNEQLVALMNDSEKLLVKFGEIVVAFREEYHQEKAKRHLLDFNDLEHYALQIVASETPESQQIRGILQERYSEIMVDEYQDTNGVQEALLTTIKNPEQGNMFMVGDVKQSIYRFRQADPALFNRKYHDFAEAETGELPADQPGEKIILAENFRSVENVADLTNLIFSQVMDEKIGEISYDENASLKAGNLSYPAETAHLSTDVLVYESKEKEDTDETENELSFEIDSKEQGQIYLVAHKIKQLKEEHKQIFDRDLGQMRDLDYKDIAILASTHGDSLLIAEEFKNLEIPVNVDNTNNYFKTIEIQIMMGLLQVIDNPHQDIPLVAVLRSPLYQFDENQLAQLRINLKHGDFYATLTDYHYQINQKKEKDQEVTADEQSLFEKVEHFLNDLTSFRVRGRRNDLPTLIWSIYSRTGFLDYAGGMPGGKQRQANLHALYERAADYEQMSYKGIFQFVRFIKKMQEEDHDLAEMNVQDGNNAVSFMTIHKSKGLEYPVVFLINTHKRFNLRSLSNAYVLDAQLGMGIDYVQTVTEDGRQIQVKTPTPVKTAIKEKAQQKAIAEEMRKLYVALTRAEQKIYLVGESKDAATALENWVKLVDADRTTLSDAQRKKTGANYLDWVGASLLRSQEFTAANIHRYCLDEKNSPFTQEGLEFLADDEDNDASDLVETIETLQASAPAAIKNSAAQFKIEFWDQARVEYEIKPTQEQETKKAAEWLERQAQGGQLPPKYAQLLEFKYPNTQLTLTTAYQSVTDIKRLFEDPDNDLMGQMDIDQLDQAQRAKKEVQQATYLQHGFERPLFMLEEENVTPAQIGTATHLVFQKLPLDAPVTLAVVQSVIDDLCAQELLSQSLADKINVAGVVGLYESELGQKILHNRHQLHREAPVAMLYPAGKLFGSTTSQTEYPVLIHGIIDGYFTTDEQTTVLFDYKTDHVPAGGAAQVAEKYRGQLNLYALALESILGPGTEIEKYIYLVDTSQVVAL</sequence>
<dbReference type="NCBIfam" id="TIGR02785">
    <property type="entry name" value="addA_Gpos"/>
    <property type="match status" value="1"/>
</dbReference>
<evidence type="ECO:0000256" key="2">
    <source>
        <dbReference type="ARBA" id="ARBA00022741"/>
    </source>
</evidence>
<evidence type="ECO:0000256" key="1">
    <source>
        <dbReference type="ARBA" id="ARBA00022722"/>
    </source>
</evidence>
<evidence type="ECO:0000256" key="14">
    <source>
        <dbReference type="PROSITE-ProRule" id="PRU00560"/>
    </source>
</evidence>
<feature type="binding site" evidence="14">
    <location>
        <begin position="30"/>
        <end position="37"/>
    </location>
    <ligand>
        <name>ATP</name>
        <dbReference type="ChEBI" id="CHEBI:30616"/>
    </ligand>
</feature>
<dbReference type="CDD" id="cd17932">
    <property type="entry name" value="DEXQc_UvrD"/>
    <property type="match status" value="1"/>
</dbReference>
<keyword evidence="18" id="KW-1185">Reference proteome</keyword>
<evidence type="ECO:0000256" key="3">
    <source>
        <dbReference type="ARBA" id="ARBA00022763"/>
    </source>
</evidence>
<protein>
    <recommendedName>
        <fullName evidence="13">ATP-dependent helicase/nuclease subunit A</fullName>
        <ecNumber evidence="13">3.1.-.-</ecNumber>
        <ecNumber evidence="13">5.6.2.4</ecNumber>
    </recommendedName>
    <alternativeName>
        <fullName evidence="13">ATP-dependent helicase/nuclease AddA</fullName>
    </alternativeName>
    <alternativeName>
        <fullName evidence="13">DNA 3'-5' helicase AddA</fullName>
    </alternativeName>
</protein>
<keyword evidence="6 13" id="KW-0269">Exonuclease</keyword>
<keyword evidence="3 13" id="KW-0227">DNA damage</keyword>
<keyword evidence="7 13" id="KW-0067">ATP-binding</keyword>
<keyword evidence="2 13" id="KW-0547">Nucleotide-binding</keyword>
<dbReference type="InterPro" id="IPR011335">
    <property type="entry name" value="Restrct_endonuc-II-like"/>
</dbReference>
<name>A0ABQ5JGE3_9LACO</name>
<dbReference type="PROSITE" id="PS51217">
    <property type="entry name" value="UVRD_HELICASE_CTER"/>
    <property type="match status" value="1"/>
</dbReference>
<evidence type="ECO:0000313" key="17">
    <source>
        <dbReference type="EMBL" id="GKS80923.1"/>
    </source>
</evidence>
<dbReference type="InterPro" id="IPR014017">
    <property type="entry name" value="DNA_helicase_UvrD-like_C"/>
</dbReference>
<keyword evidence="10 13" id="KW-0413">Isomerase</keyword>
<evidence type="ECO:0000259" key="16">
    <source>
        <dbReference type="PROSITE" id="PS51217"/>
    </source>
</evidence>
<evidence type="ECO:0000256" key="10">
    <source>
        <dbReference type="ARBA" id="ARBA00023235"/>
    </source>
</evidence>
<dbReference type="InterPro" id="IPR027417">
    <property type="entry name" value="P-loop_NTPase"/>
</dbReference>
<dbReference type="InterPro" id="IPR014152">
    <property type="entry name" value="AddA"/>
</dbReference>
<accession>A0ABQ5JGE3</accession>
<comment type="function">
    <text evidence="13">The heterodimer acts as both an ATP-dependent DNA helicase and an ATP-dependent, dual-direction single-stranded exonuclease. Recognizes the chi site generating a DNA molecule suitable for the initiation of homologous recombination. The AddA nuclease domain is required for chi fragment generation; this subunit has the helicase and 3' -&gt; 5' nuclease activities.</text>
</comment>
<keyword evidence="1 13" id="KW-0540">Nuclease</keyword>
<dbReference type="PROSITE" id="PS51198">
    <property type="entry name" value="UVRD_HELICASE_ATP_BIND"/>
    <property type="match status" value="1"/>
</dbReference>
<dbReference type="EC" id="5.6.2.4" evidence="13"/>
<feature type="domain" description="UvrD-like helicase ATP-binding" evidence="15">
    <location>
        <begin position="9"/>
        <end position="549"/>
    </location>
</feature>
<comment type="catalytic activity">
    <reaction evidence="11 13">
        <text>Couples ATP hydrolysis with the unwinding of duplex DNA by translocating in the 3'-5' direction.</text>
        <dbReference type="EC" id="5.6.2.4"/>
    </reaction>
</comment>
<reference evidence="17" key="1">
    <citation type="journal article" date="2022" name="Int. J. Syst. Evol. Microbiol.">
        <title>A novel species of lactic acid bacteria, Ligilactobacillus pabuli sp. nov., isolated from alfalfa silage.</title>
        <authorList>
            <person name="Tohno M."/>
            <person name="Tanizawa Y."/>
            <person name="Sawada H."/>
            <person name="Sakamoto M."/>
            <person name="Ohkuma M."/>
            <person name="Kobayashi H."/>
        </authorList>
    </citation>
    <scope>NUCLEOTIDE SEQUENCE</scope>
    <source>
        <strain evidence="17">AF129</strain>
    </source>
</reference>
<evidence type="ECO:0000256" key="8">
    <source>
        <dbReference type="ARBA" id="ARBA00023125"/>
    </source>
</evidence>
<dbReference type="SUPFAM" id="SSF52980">
    <property type="entry name" value="Restriction endonuclease-like"/>
    <property type="match status" value="1"/>
</dbReference>
<comment type="cofactor">
    <cofactor evidence="13">
        <name>Mg(2+)</name>
        <dbReference type="ChEBI" id="CHEBI:18420"/>
    </cofactor>
</comment>
<comment type="subunit">
    <text evidence="13">Heterodimer of AddA and AddB/RexB.</text>
</comment>
<dbReference type="Pfam" id="PF00580">
    <property type="entry name" value="UvrD-helicase"/>
    <property type="match status" value="1"/>
</dbReference>
<evidence type="ECO:0000256" key="7">
    <source>
        <dbReference type="ARBA" id="ARBA00022840"/>
    </source>
</evidence>
<evidence type="ECO:0000256" key="9">
    <source>
        <dbReference type="ARBA" id="ARBA00023204"/>
    </source>
</evidence>
<evidence type="ECO:0000313" key="18">
    <source>
        <dbReference type="Proteomes" id="UP001055149"/>
    </source>
</evidence>
<evidence type="ECO:0000256" key="11">
    <source>
        <dbReference type="ARBA" id="ARBA00034617"/>
    </source>
</evidence>
<dbReference type="InterPro" id="IPR000212">
    <property type="entry name" value="DNA_helicase_UvrD/REP"/>
</dbReference>
<keyword evidence="4 13" id="KW-0378">Hydrolase</keyword>
<keyword evidence="8 13" id="KW-0238">DNA-binding</keyword>
<dbReference type="InterPro" id="IPR014016">
    <property type="entry name" value="UvrD-like_ATP-bd"/>
</dbReference>
<dbReference type="Gene3D" id="3.90.320.10">
    <property type="match status" value="1"/>
</dbReference>
<evidence type="ECO:0000259" key="15">
    <source>
        <dbReference type="PROSITE" id="PS51198"/>
    </source>
</evidence>
<evidence type="ECO:0000256" key="4">
    <source>
        <dbReference type="ARBA" id="ARBA00022801"/>
    </source>
</evidence>
<gene>
    <name evidence="13 17" type="primary">addA</name>
    <name evidence="17" type="ORF">LPAF129_06080</name>
</gene>
<dbReference type="PANTHER" id="PTHR11070">
    <property type="entry name" value="UVRD / RECB / PCRA DNA HELICASE FAMILY MEMBER"/>
    <property type="match status" value="1"/>
</dbReference>
<evidence type="ECO:0000256" key="5">
    <source>
        <dbReference type="ARBA" id="ARBA00022806"/>
    </source>
</evidence>
<dbReference type="PANTHER" id="PTHR11070:SF48">
    <property type="entry name" value="ATP-DEPENDENT HELICASE_NUCLEASE SUBUNIT A"/>
    <property type="match status" value="1"/>
</dbReference>
<dbReference type="Pfam" id="PF13361">
    <property type="entry name" value="UvrD_C"/>
    <property type="match status" value="1"/>
</dbReference>
<dbReference type="HAMAP" id="MF_01451">
    <property type="entry name" value="AddA"/>
    <property type="match status" value="1"/>
</dbReference>
<comment type="caution">
    <text evidence="17">The sequence shown here is derived from an EMBL/GenBank/DDBJ whole genome shotgun (WGS) entry which is preliminary data.</text>
</comment>
<comment type="similarity">
    <text evidence="13">Belongs to the helicase family. AddA subfamily.</text>
</comment>
<dbReference type="RefSeq" id="WP_244054695.1">
    <property type="nucleotide sequence ID" value="NZ_BQXH01000004.1"/>
</dbReference>
<dbReference type="Gene3D" id="3.40.50.300">
    <property type="entry name" value="P-loop containing nucleotide triphosphate hydrolases"/>
    <property type="match status" value="4"/>
</dbReference>
<dbReference type="EMBL" id="BQXH01000004">
    <property type="protein sequence ID" value="GKS80923.1"/>
    <property type="molecule type" value="Genomic_DNA"/>
</dbReference>
<evidence type="ECO:0000256" key="12">
    <source>
        <dbReference type="ARBA" id="ARBA00048988"/>
    </source>
</evidence>
<dbReference type="InterPro" id="IPR011604">
    <property type="entry name" value="PDDEXK-like_dom_sf"/>
</dbReference>
<proteinExistence type="inferred from homology"/>
<evidence type="ECO:0000256" key="13">
    <source>
        <dbReference type="HAMAP-Rule" id="MF_01451"/>
    </source>
</evidence>
<feature type="domain" description="UvrD-like helicase C-terminal" evidence="16">
    <location>
        <begin position="575"/>
        <end position="883"/>
    </location>
</feature>
<dbReference type="GO" id="GO:0004386">
    <property type="term" value="F:helicase activity"/>
    <property type="evidence" value="ECO:0007669"/>
    <property type="project" value="UniProtKB-KW"/>
</dbReference>
<dbReference type="Proteomes" id="UP001055149">
    <property type="component" value="Unassembled WGS sequence"/>
</dbReference>
<dbReference type="SUPFAM" id="SSF52540">
    <property type="entry name" value="P-loop containing nucleoside triphosphate hydrolases"/>
    <property type="match status" value="1"/>
</dbReference>
<dbReference type="EC" id="3.1.-.-" evidence="13"/>
<keyword evidence="5 13" id="KW-0347">Helicase</keyword>
<keyword evidence="9 13" id="KW-0234">DNA repair</keyword>
<comment type="catalytic activity">
    <reaction evidence="12 13">
        <text>ATP + H2O = ADP + phosphate + H(+)</text>
        <dbReference type="Rhea" id="RHEA:13065"/>
        <dbReference type="ChEBI" id="CHEBI:15377"/>
        <dbReference type="ChEBI" id="CHEBI:15378"/>
        <dbReference type="ChEBI" id="CHEBI:30616"/>
        <dbReference type="ChEBI" id="CHEBI:43474"/>
        <dbReference type="ChEBI" id="CHEBI:456216"/>
        <dbReference type="EC" id="5.6.2.4"/>
    </reaction>
</comment>
<organism evidence="17 18">
    <name type="scientific">Ligilactobacillus pabuli</name>
    <dbReference type="NCBI Taxonomy" id="2886039"/>
    <lineage>
        <taxon>Bacteria</taxon>
        <taxon>Bacillati</taxon>
        <taxon>Bacillota</taxon>
        <taxon>Bacilli</taxon>
        <taxon>Lactobacillales</taxon>
        <taxon>Lactobacillaceae</taxon>
        <taxon>Ligilactobacillus</taxon>
    </lineage>
</organism>